<dbReference type="InterPro" id="IPR036188">
    <property type="entry name" value="FAD/NAD-bd_sf"/>
</dbReference>
<dbReference type="Pfam" id="PF01266">
    <property type="entry name" value="DAO"/>
    <property type="match status" value="1"/>
</dbReference>
<dbReference type="Gene3D" id="3.50.50.60">
    <property type="entry name" value="FAD/NAD(P)-binding domain"/>
    <property type="match status" value="1"/>
</dbReference>
<dbReference type="Gene3D" id="3.30.9.10">
    <property type="entry name" value="D-Amino Acid Oxidase, subunit A, domain 2"/>
    <property type="match status" value="1"/>
</dbReference>
<comment type="caution">
    <text evidence="2">The sequence shown here is derived from an EMBL/GenBank/DDBJ whole genome shotgun (WGS) entry which is preliminary data.</text>
</comment>
<dbReference type="PANTHER" id="PTHR13847:SF188">
    <property type="entry name" value="EXPRESSED PROTEIN"/>
    <property type="match status" value="1"/>
</dbReference>
<protein>
    <submittedName>
        <fullName evidence="2">FAD dependent oxidoreductase</fullName>
    </submittedName>
</protein>
<keyword evidence="3" id="KW-1185">Reference proteome</keyword>
<sequence>MVLPGANPGRSYWIEAASSPLHDHRSTEELPQTTDVAIIGGGYTGAATAYWLDKNTQGHAKQPSMLLLEARGICSGATGRNGGQLRPHAYSRYPIWAARFGAQTAMELIRHEMEHLAAFRELAEEEGITEEICLQFGETFDAAMTEEAWTRLKGALDAMRRDHGDENDIVQACKVISDAAEAQDFSQMKGALAAVVHPAGQLWPYKFVHAILRIVMARGNLNVQAYTPVDQVSERDADGWIRISTLRGHVRAKTVVHATNAWASHVLPEYRKLILPVRGTLAAIKAPPGFIKHTGAQHWDAVVNNYHLQLPAPYNVILLGGARQFLVHRPSECVFRGDDDRQMPGVAEFLRTWPSSDVVGWPISEAHTELADEADCWTGSWCAFTLRDDVEETNQSGTE</sequence>
<dbReference type="SUPFAM" id="SSF51905">
    <property type="entry name" value="FAD/NAD(P)-binding domain"/>
    <property type="match status" value="1"/>
</dbReference>
<gene>
    <name evidence="2" type="ORF">GMORB2_5540</name>
</gene>
<feature type="domain" description="FAD dependent oxidoreductase" evidence="1">
    <location>
        <begin position="35"/>
        <end position="346"/>
    </location>
</feature>
<dbReference type="InterPro" id="IPR006076">
    <property type="entry name" value="FAD-dep_OxRdtase"/>
</dbReference>
<organism evidence="2 3">
    <name type="scientific">Geosmithia morbida</name>
    <dbReference type="NCBI Taxonomy" id="1094350"/>
    <lineage>
        <taxon>Eukaryota</taxon>
        <taxon>Fungi</taxon>
        <taxon>Dikarya</taxon>
        <taxon>Ascomycota</taxon>
        <taxon>Pezizomycotina</taxon>
        <taxon>Sordariomycetes</taxon>
        <taxon>Hypocreomycetidae</taxon>
        <taxon>Hypocreales</taxon>
        <taxon>Bionectriaceae</taxon>
        <taxon>Geosmithia</taxon>
    </lineage>
</organism>
<dbReference type="PANTHER" id="PTHR13847">
    <property type="entry name" value="SARCOSINE DEHYDROGENASE-RELATED"/>
    <property type="match status" value="1"/>
</dbReference>
<dbReference type="RefSeq" id="XP_035322476.1">
    <property type="nucleotide sequence ID" value="XM_035467510.1"/>
</dbReference>
<evidence type="ECO:0000313" key="2">
    <source>
        <dbReference type="EMBL" id="KAF4123824.1"/>
    </source>
</evidence>
<dbReference type="GO" id="GO:0005737">
    <property type="term" value="C:cytoplasm"/>
    <property type="evidence" value="ECO:0007669"/>
    <property type="project" value="TreeGrafter"/>
</dbReference>
<evidence type="ECO:0000313" key="3">
    <source>
        <dbReference type="Proteomes" id="UP000749293"/>
    </source>
</evidence>
<reference evidence="2" key="1">
    <citation type="submission" date="2020-03" db="EMBL/GenBank/DDBJ databases">
        <title>Site-based positive gene gene selection in Geosmithia morbida across the United States reveals a broad range of putative effectors and factors for local host and environmental adapation.</title>
        <authorList>
            <person name="Onufrak A."/>
            <person name="Murdoch R.W."/>
            <person name="Gazis R."/>
            <person name="Huff M."/>
            <person name="Staton M."/>
            <person name="Klingeman W."/>
            <person name="Hadziabdic D."/>
        </authorList>
    </citation>
    <scope>NUCLEOTIDE SEQUENCE</scope>
    <source>
        <strain evidence="2">1262</strain>
    </source>
</reference>
<dbReference type="GeneID" id="55971765"/>
<dbReference type="EMBL" id="JAANYQ010000005">
    <property type="protein sequence ID" value="KAF4123824.1"/>
    <property type="molecule type" value="Genomic_DNA"/>
</dbReference>
<dbReference type="AlphaFoldDB" id="A0A9P4YZD9"/>
<dbReference type="Proteomes" id="UP000749293">
    <property type="component" value="Unassembled WGS sequence"/>
</dbReference>
<name>A0A9P4YZD9_9HYPO</name>
<proteinExistence type="predicted"/>
<accession>A0A9P4YZD9</accession>
<dbReference type="OrthoDB" id="429143at2759"/>
<evidence type="ECO:0000259" key="1">
    <source>
        <dbReference type="Pfam" id="PF01266"/>
    </source>
</evidence>